<protein>
    <submittedName>
        <fullName evidence="1">Unannotated protein</fullName>
    </submittedName>
</protein>
<proteinExistence type="predicted"/>
<name>A0A6J6WAN6_9ZZZZ</name>
<dbReference type="AlphaFoldDB" id="A0A6J6WAN6"/>
<reference evidence="1" key="1">
    <citation type="submission" date="2020-05" db="EMBL/GenBank/DDBJ databases">
        <authorList>
            <person name="Chiriac C."/>
            <person name="Salcher M."/>
            <person name="Ghai R."/>
            <person name="Kavagutti S V."/>
        </authorList>
    </citation>
    <scope>NUCLEOTIDE SEQUENCE</scope>
</reference>
<organism evidence="1">
    <name type="scientific">freshwater metagenome</name>
    <dbReference type="NCBI Taxonomy" id="449393"/>
    <lineage>
        <taxon>unclassified sequences</taxon>
        <taxon>metagenomes</taxon>
        <taxon>ecological metagenomes</taxon>
    </lineage>
</organism>
<sequence length="111" mass="11722">MLAHLAALIVKDVAEADHVLVRRLIKDQGADRHQGVKPAARLVDGFGDEVRWIRSLKFLVVAMGCAPLSKRHGAGVVPTVNDFGNSAEGARYAGLGKGDVINKGAVRIQGG</sequence>
<evidence type="ECO:0000313" key="1">
    <source>
        <dbReference type="EMBL" id="CAB4780048.1"/>
    </source>
</evidence>
<dbReference type="EMBL" id="CAEZZX010000119">
    <property type="protein sequence ID" value="CAB4780048.1"/>
    <property type="molecule type" value="Genomic_DNA"/>
</dbReference>
<gene>
    <name evidence="1" type="ORF">UFOPK2938_00668</name>
</gene>
<accession>A0A6J6WAN6</accession>